<evidence type="ECO:0000313" key="3">
    <source>
        <dbReference type="Proteomes" id="UP000216984"/>
    </source>
</evidence>
<dbReference type="Pfam" id="PF13304">
    <property type="entry name" value="AAA_21"/>
    <property type="match status" value="1"/>
</dbReference>
<keyword evidence="2" id="KW-0540">Nuclease</keyword>
<dbReference type="GO" id="GO:0016887">
    <property type="term" value="F:ATP hydrolysis activity"/>
    <property type="evidence" value="ECO:0007669"/>
    <property type="project" value="InterPro"/>
</dbReference>
<organism evidence="2 3">
    <name type="scientific">Marinobacter vinifirmus</name>
    <dbReference type="NCBI Taxonomy" id="355591"/>
    <lineage>
        <taxon>Bacteria</taxon>
        <taxon>Pseudomonadati</taxon>
        <taxon>Pseudomonadota</taxon>
        <taxon>Gammaproteobacteria</taxon>
        <taxon>Pseudomonadales</taxon>
        <taxon>Marinobacteraceae</taxon>
        <taxon>Marinobacter</taxon>
    </lineage>
</organism>
<keyword evidence="3" id="KW-1185">Reference proteome</keyword>
<dbReference type="RefSeq" id="WP_094626170.1">
    <property type="nucleotide sequence ID" value="NZ_NEFY01000040.1"/>
</dbReference>
<feature type="domain" description="ATPase AAA-type core" evidence="1">
    <location>
        <begin position="26"/>
        <end position="322"/>
    </location>
</feature>
<dbReference type="SUPFAM" id="SSF52540">
    <property type="entry name" value="P-loop containing nucleoside triphosphate hydrolases"/>
    <property type="match status" value="1"/>
</dbReference>
<keyword evidence="2" id="KW-0378">Hydrolase</keyword>
<dbReference type="Proteomes" id="UP000216984">
    <property type="component" value="Unassembled WGS sequence"/>
</dbReference>
<dbReference type="AlphaFoldDB" id="A0A7Z1DTI9"/>
<gene>
    <name evidence="2" type="ORF">B9Q17_12890</name>
</gene>
<dbReference type="GO" id="GO:0005524">
    <property type="term" value="F:ATP binding"/>
    <property type="evidence" value="ECO:0007669"/>
    <property type="project" value="InterPro"/>
</dbReference>
<dbReference type="EMBL" id="NEFY01000040">
    <property type="protein sequence ID" value="OZC34535.1"/>
    <property type="molecule type" value="Genomic_DNA"/>
</dbReference>
<dbReference type="Gene3D" id="3.40.50.300">
    <property type="entry name" value="P-loop containing nucleotide triphosphate hydrolases"/>
    <property type="match status" value="1"/>
</dbReference>
<accession>A0A7Z1DTI9</accession>
<dbReference type="InterPro" id="IPR051396">
    <property type="entry name" value="Bact_Antivir_Def_Nuclease"/>
</dbReference>
<keyword evidence="2" id="KW-0255">Endonuclease</keyword>
<dbReference type="InterPro" id="IPR003959">
    <property type="entry name" value="ATPase_AAA_core"/>
</dbReference>
<evidence type="ECO:0000313" key="2">
    <source>
        <dbReference type="EMBL" id="OZC34535.1"/>
    </source>
</evidence>
<reference evidence="2 3" key="1">
    <citation type="submission" date="2017-06" db="EMBL/GenBank/DDBJ databases">
        <title>Draft genome sequence of the halophilic bacterium Marinobacter vinifirmus FB1.</title>
        <authorList>
            <person name="Stepanov V.G."/>
            <person name="Roberts D.J."/>
            <person name="Fox G.E."/>
        </authorList>
    </citation>
    <scope>NUCLEOTIDE SEQUENCE [LARGE SCALE GENOMIC DNA]</scope>
    <source>
        <strain evidence="2 3">FB1</strain>
    </source>
</reference>
<dbReference type="GO" id="GO:0004519">
    <property type="term" value="F:endonuclease activity"/>
    <property type="evidence" value="ECO:0007669"/>
    <property type="project" value="UniProtKB-KW"/>
</dbReference>
<name>A0A7Z1DTI9_9GAMM</name>
<dbReference type="PANTHER" id="PTHR43581">
    <property type="entry name" value="ATP/GTP PHOSPHATASE"/>
    <property type="match status" value="1"/>
</dbReference>
<dbReference type="PANTHER" id="PTHR43581:SF4">
    <property type="entry name" value="ATP_GTP PHOSPHATASE"/>
    <property type="match status" value="1"/>
</dbReference>
<comment type="caution">
    <text evidence="2">The sequence shown here is derived from an EMBL/GenBank/DDBJ whole genome shotgun (WGS) entry which is preliminary data.</text>
</comment>
<evidence type="ECO:0000259" key="1">
    <source>
        <dbReference type="Pfam" id="PF13304"/>
    </source>
</evidence>
<proteinExistence type="predicted"/>
<protein>
    <submittedName>
        <fullName evidence="2">ATP-dependent endonuclease</fullName>
    </submittedName>
</protein>
<sequence length="576" mass="62690">MACIRWIVIKNFRGIKKLSWQPEPGMNCLIGPGDSSKSTVLDAIDLCLGARRNVPFADTDFHRMDTSNPIQVHIIVGMLPEELLSIDAYGIFLKGYDAAKSQLYDEPQTNLEPVLQVSLTVESDLEPSWTIHSERSNAEGIVRQVAWREKVMLAPTRIGTSSDYNLSWQRGSVLNKLTEERADASAALIQAGRDAREAFGTQANSQLADALGIVTDTASDLGVNVGGSAQALLDSHSVSFGSGTIALHNAEGIPLKAMGVGSSRLLISGLQRHTVTGSTIVLADELEYGLEPHRVVSLLRSLGSKDSEPQRQVFATTHSPIALRELNGSQLTVIRPTADDHFVANIGQTDQLQGTIRLFPEAFLARSVIVCEGATEVGFLRGVDVYRADHGAPSFTALGASLVDIGGGHPDKAYERALAFQKLGYRVMVVRDADIQPNPLLEAEFTQNHGQVLHWQAPLFLEQQLFNSLPSDACIDLLYRAIEHHEDLVDSHLRTVSDGTMGSQTIIDEQLTTGALSQETRACLGRAASQKRGWFKSIGIMEAVTRDIIAPALNRSAPDLLTIMSELSIWVEMRDA</sequence>
<dbReference type="InterPro" id="IPR027417">
    <property type="entry name" value="P-loop_NTPase"/>
</dbReference>